<gene>
    <name evidence="1" type="ORF">Ami103574_11010</name>
</gene>
<keyword evidence="2" id="KW-1185">Reference proteome</keyword>
<sequence>MLNADSPVNKDAFTKNAFANLSASSHSEITALEQKLQESSGEKVVLIAYHM</sequence>
<dbReference type="RefSeq" id="WP_163067057.1">
    <property type="nucleotide sequence ID" value="NZ_CP048649.1"/>
</dbReference>
<dbReference type="KEGG" id="abut:Ami103574_11010"/>
<organism evidence="1 2">
    <name type="scientific">Aminipila butyrica</name>
    <dbReference type="NCBI Taxonomy" id="433296"/>
    <lineage>
        <taxon>Bacteria</taxon>
        <taxon>Bacillati</taxon>
        <taxon>Bacillota</taxon>
        <taxon>Clostridia</taxon>
        <taxon>Peptostreptococcales</taxon>
        <taxon>Anaerovoracaceae</taxon>
        <taxon>Aminipila</taxon>
    </lineage>
</organism>
<dbReference type="AlphaFoldDB" id="A0A858BW49"/>
<dbReference type="Proteomes" id="UP000466848">
    <property type="component" value="Chromosome"/>
</dbReference>
<proteinExistence type="predicted"/>
<dbReference type="EMBL" id="CP048649">
    <property type="protein sequence ID" value="QIB69817.1"/>
    <property type="molecule type" value="Genomic_DNA"/>
</dbReference>
<name>A0A858BW49_9FIRM</name>
<protein>
    <submittedName>
        <fullName evidence="1">Uncharacterized protein</fullName>
    </submittedName>
</protein>
<reference evidence="1 2" key="1">
    <citation type="submission" date="2020-02" db="EMBL/GenBank/DDBJ databases">
        <authorList>
            <person name="Kim Y.B."/>
            <person name="Roh S.W."/>
        </authorList>
    </citation>
    <scope>NUCLEOTIDE SEQUENCE [LARGE SCALE GENOMIC DNA]</scope>
    <source>
        <strain evidence="1 2">DSM 103574</strain>
    </source>
</reference>
<accession>A0A858BW49</accession>
<evidence type="ECO:0000313" key="2">
    <source>
        <dbReference type="Proteomes" id="UP000466848"/>
    </source>
</evidence>
<evidence type="ECO:0000313" key="1">
    <source>
        <dbReference type="EMBL" id="QIB69817.1"/>
    </source>
</evidence>